<keyword evidence="10" id="KW-0371">Homeobox</keyword>
<sequence length="173" mass="19520">MTAHKHIREQRNISQSGGNRKFKCTECSKAFKYKHHLKEHLRIHSGEKPYECSNCQKRFSHSGSYSSHISSKKCASVTSAVNGLSRTPGVKTTLMLSRPTPILLREKVDVTNKPLQEQLPLKQITQEPVSITPNLCHKRPLPPMELFRPQTRKCCSDFGGAHSRASPAIQHQP</sequence>
<evidence type="ECO:0000256" key="7">
    <source>
        <dbReference type="ARBA" id="ARBA00023242"/>
    </source>
</evidence>
<gene>
    <name evidence="10" type="ORF">E1301_Tti024196</name>
</gene>
<evidence type="ECO:0000256" key="8">
    <source>
        <dbReference type="PROSITE-ProRule" id="PRU00042"/>
    </source>
</evidence>
<evidence type="ECO:0000256" key="3">
    <source>
        <dbReference type="ARBA" id="ARBA00022737"/>
    </source>
</evidence>
<accession>A0A5A9MW67</accession>
<proteinExistence type="predicted"/>
<keyword evidence="6 10" id="KW-0238">DNA-binding</keyword>
<evidence type="ECO:0000256" key="2">
    <source>
        <dbReference type="ARBA" id="ARBA00022723"/>
    </source>
</evidence>
<evidence type="ECO:0000313" key="10">
    <source>
        <dbReference type="EMBL" id="KAA0701389.1"/>
    </source>
</evidence>
<dbReference type="GO" id="GO:0008270">
    <property type="term" value="F:zinc ion binding"/>
    <property type="evidence" value="ECO:0007669"/>
    <property type="project" value="UniProtKB-KW"/>
</dbReference>
<evidence type="ECO:0000313" key="11">
    <source>
        <dbReference type="Proteomes" id="UP000324632"/>
    </source>
</evidence>
<dbReference type="GO" id="GO:0000981">
    <property type="term" value="F:DNA-binding transcription factor activity, RNA polymerase II-specific"/>
    <property type="evidence" value="ECO:0007669"/>
    <property type="project" value="TreeGrafter"/>
</dbReference>
<dbReference type="InterPro" id="IPR013087">
    <property type="entry name" value="Znf_C2H2_type"/>
</dbReference>
<protein>
    <submittedName>
        <fullName evidence="10">Zinc finger E-box-binding homeobox 1</fullName>
    </submittedName>
</protein>
<comment type="subcellular location">
    <subcellularLocation>
        <location evidence="1">Nucleus</location>
    </subcellularLocation>
</comment>
<dbReference type="Gene3D" id="3.30.160.60">
    <property type="entry name" value="Classic Zinc Finger"/>
    <property type="match status" value="2"/>
</dbReference>
<dbReference type="Proteomes" id="UP000324632">
    <property type="component" value="Unassembled WGS sequence"/>
</dbReference>
<evidence type="ECO:0000259" key="9">
    <source>
        <dbReference type="PROSITE" id="PS50157"/>
    </source>
</evidence>
<name>A0A5A9MW67_9TELE</name>
<keyword evidence="2" id="KW-0479">Metal-binding</keyword>
<keyword evidence="7" id="KW-0539">Nucleus</keyword>
<evidence type="ECO:0000256" key="4">
    <source>
        <dbReference type="ARBA" id="ARBA00022771"/>
    </source>
</evidence>
<dbReference type="Pfam" id="PF00096">
    <property type="entry name" value="zf-C2H2"/>
    <property type="match status" value="2"/>
</dbReference>
<dbReference type="InterPro" id="IPR051574">
    <property type="entry name" value="ZnF_E-box_Homeobox"/>
</dbReference>
<keyword evidence="5" id="KW-0862">Zinc</keyword>
<comment type="caution">
    <text evidence="10">The sequence shown here is derived from an EMBL/GenBank/DDBJ whole genome shotgun (WGS) entry which is preliminary data.</text>
</comment>
<keyword evidence="3" id="KW-0677">Repeat</keyword>
<dbReference type="GO" id="GO:0000978">
    <property type="term" value="F:RNA polymerase II cis-regulatory region sequence-specific DNA binding"/>
    <property type="evidence" value="ECO:0007669"/>
    <property type="project" value="TreeGrafter"/>
</dbReference>
<dbReference type="EMBL" id="SOYY01000135">
    <property type="protein sequence ID" value="KAA0701389.1"/>
    <property type="molecule type" value="Genomic_DNA"/>
</dbReference>
<dbReference type="GO" id="GO:0045892">
    <property type="term" value="P:negative regulation of DNA-templated transcription"/>
    <property type="evidence" value="ECO:0007669"/>
    <property type="project" value="UniProtKB-ARBA"/>
</dbReference>
<dbReference type="PROSITE" id="PS00028">
    <property type="entry name" value="ZINC_FINGER_C2H2_1"/>
    <property type="match status" value="1"/>
</dbReference>
<evidence type="ECO:0000256" key="1">
    <source>
        <dbReference type="ARBA" id="ARBA00004123"/>
    </source>
</evidence>
<keyword evidence="11" id="KW-1185">Reference proteome</keyword>
<dbReference type="GO" id="GO:0005634">
    <property type="term" value="C:nucleus"/>
    <property type="evidence" value="ECO:0007669"/>
    <property type="project" value="UniProtKB-SubCell"/>
</dbReference>
<dbReference type="FunFam" id="3.30.160.60:FF:000082">
    <property type="entry name" value="Putative zinc finger E-box-binding homeobox 2"/>
    <property type="match status" value="1"/>
</dbReference>
<dbReference type="PANTHER" id="PTHR24391:SF27">
    <property type="entry name" value="ZINC FINGER PROTEIN 1"/>
    <property type="match status" value="1"/>
</dbReference>
<feature type="domain" description="C2H2-type" evidence="9">
    <location>
        <begin position="22"/>
        <end position="49"/>
    </location>
</feature>
<dbReference type="SUPFAM" id="SSF57667">
    <property type="entry name" value="beta-beta-alpha zinc fingers"/>
    <property type="match status" value="1"/>
</dbReference>
<dbReference type="SMART" id="SM00355">
    <property type="entry name" value="ZnF_C2H2"/>
    <property type="match status" value="2"/>
</dbReference>
<dbReference type="PANTHER" id="PTHR24391">
    <property type="entry name" value="HISTONE H4 TRANSCRIPTION FACTOR-RELATED"/>
    <property type="match status" value="1"/>
</dbReference>
<reference evidence="10 11" key="1">
    <citation type="journal article" date="2019" name="Mol. Ecol. Resour.">
        <title>Chromosome-level genome assembly of Triplophysa tibetana, a fish adapted to the harsh high-altitude environment of the Tibetan Plateau.</title>
        <authorList>
            <person name="Yang X."/>
            <person name="Liu H."/>
            <person name="Ma Z."/>
            <person name="Zou Y."/>
            <person name="Zou M."/>
            <person name="Mao Y."/>
            <person name="Li X."/>
            <person name="Wang H."/>
            <person name="Chen T."/>
            <person name="Wang W."/>
            <person name="Yang R."/>
        </authorList>
    </citation>
    <scope>NUCLEOTIDE SEQUENCE [LARGE SCALE GENOMIC DNA]</scope>
    <source>
        <strain evidence="10">TTIB1903HZAU</strain>
        <tissue evidence="10">Muscle</tissue>
    </source>
</reference>
<evidence type="ECO:0000256" key="5">
    <source>
        <dbReference type="ARBA" id="ARBA00022833"/>
    </source>
</evidence>
<evidence type="ECO:0000256" key="6">
    <source>
        <dbReference type="ARBA" id="ARBA00023125"/>
    </source>
</evidence>
<dbReference type="PROSITE" id="PS50157">
    <property type="entry name" value="ZINC_FINGER_C2H2_2"/>
    <property type="match status" value="1"/>
</dbReference>
<dbReference type="InterPro" id="IPR036236">
    <property type="entry name" value="Znf_C2H2_sf"/>
</dbReference>
<dbReference type="AlphaFoldDB" id="A0A5A9MW67"/>
<keyword evidence="4 8" id="KW-0863">Zinc-finger</keyword>
<organism evidence="10 11">
    <name type="scientific">Triplophysa tibetana</name>
    <dbReference type="NCBI Taxonomy" id="1572043"/>
    <lineage>
        <taxon>Eukaryota</taxon>
        <taxon>Metazoa</taxon>
        <taxon>Chordata</taxon>
        <taxon>Craniata</taxon>
        <taxon>Vertebrata</taxon>
        <taxon>Euteleostomi</taxon>
        <taxon>Actinopterygii</taxon>
        <taxon>Neopterygii</taxon>
        <taxon>Teleostei</taxon>
        <taxon>Ostariophysi</taxon>
        <taxon>Cypriniformes</taxon>
        <taxon>Nemacheilidae</taxon>
        <taxon>Triplophysa</taxon>
    </lineage>
</organism>
<dbReference type="FunFam" id="3.30.160.60:FF:000013">
    <property type="entry name" value="Putative zinc finger E-box-binding homeobox 2"/>
    <property type="match status" value="1"/>
</dbReference>